<dbReference type="RefSeq" id="WP_006715502.1">
    <property type="nucleotide sequence ID" value="NZ_CP007032.1"/>
</dbReference>
<dbReference type="PANTHER" id="PTHR43135">
    <property type="entry name" value="ALPHA-D-RIBOSE 1-METHYLPHOSPHONATE 5-TRIPHOSPHATE DIPHOSPHATASE"/>
    <property type="match status" value="1"/>
</dbReference>
<dbReference type="Pfam" id="PF01979">
    <property type="entry name" value="Amidohydro_1"/>
    <property type="match status" value="1"/>
</dbReference>
<organism evidence="2 3">
    <name type="scientific">Desulfitobacterium metallireducens DSM 15288</name>
    <dbReference type="NCBI Taxonomy" id="871968"/>
    <lineage>
        <taxon>Bacteria</taxon>
        <taxon>Bacillati</taxon>
        <taxon>Bacillota</taxon>
        <taxon>Clostridia</taxon>
        <taxon>Eubacteriales</taxon>
        <taxon>Desulfitobacteriaceae</taxon>
        <taxon>Desulfitobacterium</taxon>
    </lineage>
</organism>
<dbReference type="SUPFAM" id="SSF51556">
    <property type="entry name" value="Metallo-dependent hydrolases"/>
    <property type="match status" value="1"/>
</dbReference>
<dbReference type="Gene3D" id="3.20.20.140">
    <property type="entry name" value="Metal-dependent hydrolases"/>
    <property type="match status" value="1"/>
</dbReference>
<dbReference type="OrthoDB" id="9797498at2"/>
<feature type="domain" description="Amidohydrolase-related" evidence="1">
    <location>
        <begin position="72"/>
        <end position="379"/>
    </location>
</feature>
<keyword evidence="2" id="KW-0378">Hydrolase</keyword>
<proteinExistence type="predicted"/>
<dbReference type="STRING" id="871968.DESME_06890"/>
<protein>
    <submittedName>
        <fullName evidence="2">Amidohydrolase</fullName>
    </submittedName>
</protein>
<dbReference type="HOGENOM" id="CLU_023620_2_2_9"/>
<dbReference type="KEGG" id="dmt:DESME_06890"/>
<dbReference type="InterPro" id="IPR032466">
    <property type="entry name" value="Metal_Hydrolase"/>
</dbReference>
<dbReference type="PANTHER" id="PTHR43135:SF3">
    <property type="entry name" value="ALPHA-D-RIBOSE 1-METHYLPHOSPHONATE 5-TRIPHOSPHATE DIPHOSPHATASE"/>
    <property type="match status" value="1"/>
</dbReference>
<dbReference type="Proteomes" id="UP000010847">
    <property type="component" value="Chromosome"/>
</dbReference>
<sequence>MKISCSSKHEIWNIPESGEALLAGYWSPEKGLVLQKSWVRWQEGKITLLEAADISYPFFCTSDNVFTWDSYYLMPGWLDAHVHLALDSLDFYQCLDNWSRPELIGMNIQNYLRHYLEQGIVAIRDGGDLPGFAWQAKQKVDSGEWIGPKILSVREAVQRKGKYGRFLGRGFNKIQEWRDLQEVFFAQGLDQLKIVVTGLIKFDTYGVVGPIQWRVEELKELVKSAHDRGIPVMAHASGNEGISVAIEAGVDSIEHGYYLTTEQLKRMHAKGIAWVPTVAPIGNILKYDSDRYSKQEKSVLTRILQGHLAKIQEAYQFKVSLGVGTDAGAFLVPHGDAFFDELDWFKEAGLPKDEIIRRASQGNAYIFGWPDFGTLKVGSAMNRLQLTSDPYDVTDRIHI</sequence>
<dbReference type="InterPro" id="IPR006680">
    <property type="entry name" value="Amidohydro-rel"/>
</dbReference>
<dbReference type="eggNOG" id="COG1228">
    <property type="taxonomic scope" value="Bacteria"/>
</dbReference>
<evidence type="ECO:0000313" key="3">
    <source>
        <dbReference type="Proteomes" id="UP000010847"/>
    </source>
</evidence>
<dbReference type="InterPro" id="IPR011059">
    <property type="entry name" value="Metal-dep_hydrolase_composite"/>
</dbReference>
<keyword evidence="3" id="KW-1185">Reference proteome</keyword>
<dbReference type="Gene3D" id="2.30.40.10">
    <property type="entry name" value="Urease, subunit C, domain 1"/>
    <property type="match status" value="1"/>
</dbReference>
<accession>W0EBB9</accession>
<dbReference type="EMBL" id="CP007032">
    <property type="protein sequence ID" value="AHF06818.1"/>
    <property type="molecule type" value="Genomic_DNA"/>
</dbReference>
<reference evidence="2 3" key="1">
    <citation type="submission" date="2013-12" db="EMBL/GenBank/DDBJ databases">
        <authorList>
            <consortium name="DOE Joint Genome Institute"/>
            <person name="Smidt H."/>
            <person name="Huntemann M."/>
            <person name="Han J."/>
            <person name="Chen A."/>
            <person name="Kyrpides N."/>
            <person name="Mavromatis K."/>
            <person name="Markowitz V."/>
            <person name="Palaniappan K."/>
            <person name="Ivanova N."/>
            <person name="Schaumberg A."/>
            <person name="Pati A."/>
            <person name="Liolios K."/>
            <person name="Nordberg H.P."/>
            <person name="Cantor M.N."/>
            <person name="Hua S.X."/>
            <person name="Woyke T."/>
        </authorList>
    </citation>
    <scope>NUCLEOTIDE SEQUENCE [LARGE SCALE GENOMIC DNA]</scope>
    <source>
        <strain evidence="3">DSM 15288</strain>
    </source>
</reference>
<name>W0EBB9_9FIRM</name>
<gene>
    <name evidence="2" type="ORF">DESME_06890</name>
</gene>
<dbReference type="InterPro" id="IPR051781">
    <property type="entry name" value="Metallo-dep_Hydrolase"/>
</dbReference>
<dbReference type="AlphaFoldDB" id="W0EBB9"/>
<evidence type="ECO:0000313" key="2">
    <source>
        <dbReference type="EMBL" id="AHF06818.1"/>
    </source>
</evidence>
<dbReference type="GO" id="GO:0016810">
    <property type="term" value="F:hydrolase activity, acting on carbon-nitrogen (but not peptide) bonds"/>
    <property type="evidence" value="ECO:0007669"/>
    <property type="project" value="InterPro"/>
</dbReference>
<evidence type="ECO:0000259" key="1">
    <source>
        <dbReference type="Pfam" id="PF01979"/>
    </source>
</evidence>